<accession>A0ABM9B2R3</accession>
<evidence type="ECO:0000313" key="2">
    <source>
        <dbReference type="Proteomes" id="UP000837803"/>
    </source>
</evidence>
<dbReference type="EMBL" id="CAKLPZ010000003">
    <property type="protein sequence ID" value="CAH1001449.1"/>
    <property type="molecule type" value="Genomic_DNA"/>
</dbReference>
<proteinExistence type="predicted"/>
<sequence length="251" mass="28167">MPKQKREKLKLKKIGRKNHSLPVDTESFEVLSMAGVPCVELLAVGKQAPSLQDRNRDVGRLRTKYCQLTLLALPDKMKRVKDFTDVASVDTSKQPPIINLPVGDNSGLVFLLDQLTTKRRTWTSNNDVTITDFCADRMPGLLGEHGVDNPCAYPLRPTGGDKDSYFITEWDWEDATSGIEYTQLRQALRLTYSWPSKSVVMLAVTTPNRTVIWIPLLKGETIEGINANLSKCFVLLNPVYLDGPNIWIGSY</sequence>
<organism evidence="1 2">
    <name type="scientific">Neolewinella maritima</name>
    <dbReference type="NCBI Taxonomy" id="1383882"/>
    <lineage>
        <taxon>Bacteria</taxon>
        <taxon>Pseudomonadati</taxon>
        <taxon>Bacteroidota</taxon>
        <taxon>Saprospiria</taxon>
        <taxon>Saprospirales</taxon>
        <taxon>Lewinellaceae</taxon>
        <taxon>Neolewinella</taxon>
    </lineage>
</organism>
<name>A0ABM9B2R3_9BACT</name>
<dbReference type="Proteomes" id="UP000837803">
    <property type="component" value="Unassembled WGS sequence"/>
</dbReference>
<reference evidence="1" key="1">
    <citation type="submission" date="2021-12" db="EMBL/GenBank/DDBJ databases">
        <authorList>
            <person name="Rodrigo-Torres L."/>
            <person name="Arahal R. D."/>
            <person name="Lucena T."/>
        </authorList>
    </citation>
    <scope>NUCLEOTIDE SEQUENCE</scope>
    <source>
        <strain evidence="1">CECT 8419</strain>
    </source>
</reference>
<comment type="caution">
    <text evidence="1">The sequence shown here is derived from an EMBL/GenBank/DDBJ whole genome shotgun (WGS) entry which is preliminary data.</text>
</comment>
<evidence type="ECO:0000313" key="1">
    <source>
        <dbReference type="EMBL" id="CAH1001449.1"/>
    </source>
</evidence>
<keyword evidence="2" id="KW-1185">Reference proteome</keyword>
<gene>
    <name evidence="1" type="ORF">LEM8419_02352</name>
</gene>
<protein>
    <submittedName>
        <fullName evidence="1">Uncharacterized protein</fullName>
    </submittedName>
</protein>
<dbReference type="RefSeq" id="WP_238751301.1">
    <property type="nucleotide sequence ID" value="NZ_CAKLPZ010000003.1"/>
</dbReference>